<keyword evidence="2" id="KW-1185">Reference proteome</keyword>
<gene>
    <name evidence="1" type="ORF">LSINAPIS_LOCUS14444</name>
</gene>
<proteinExistence type="predicted"/>
<evidence type="ECO:0000313" key="2">
    <source>
        <dbReference type="Proteomes" id="UP000324832"/>
    </source>
</evidence>
<name>A0A5E4R252_9NEOP</name>
<dbReference type="EMBL" id="FZQP02006891">
    <property type="protein sequence ID" value="VVD04757.1"/>
    <property type="molecule type" value="Genomic_DNA"/>
</dbReference>
<dbReference type="Proteomes" id="UP000324832">
    <property type="component" value="Unassembled WGS sequence"/>
</dbReference>
<reference evidence="1 2" key="1">
    <citation type="submission" date="2017-07" db="EMBL/GenBank/DDBJ databases">
        <authorList>
            <person name="Talla V."/>
            <person name="Backstrom N."/>
        </authorList>
    </citation>
    <scope>NUCLEOTIDE SEQUENCE [LARGE SCALE GENOMIC DNA]</scope>
</reference>
<accession>A0A5E4R252</accession>
<organism evidence="1 2">
    <name type="scientific">Leptidea sinapis</name>
    <dbReference type="NCBI Taxonomy" id="189913"/>
    <lineage>
        <taxon>Eukaryota</taxon>
        <taxon>Metazoa</taxon>
        <taxon>Ecdysozoa</taxon>
        <taxon>Arthropoda</taxon>
        <taxon>Hexapoda</taxon>
        <taxon>Insecta</taxon>
        <taxon>Pterygota</taxon>
        <taxon>Neoptera</taxon>
        <taxon>Endopterygota</taxon>
        <taxon>Lepidoptera</taxon>
        <taxon>Glossata</taxon>
        <taxon>Ditrysia</taxon>
        <taxon>Papilionoidea</taxon>
        <taxon>Pieridae</taxon>
        <taxon>Dismorphiinae</taxon>
        <taxon>Leptidea</taxon>
    </lineage>
</organism>
<sequence length="85" mass="9314">MEDAFKKLQNNGNNSVDNLVNWMKDCVPDAKNVEYSKFVEILNTLATENKRNVDDLMKTLSDVGPKLMNAATAAVGAVKDALALK</sequence>
<evidence type="ECO:0000313" key="1">
    <source>
        <dbReference type="EMBL" id="VVD04757.1"/>
    </source>
</evidence>
<protein>
    <submittedName>
        <fullName evidence="1">Uncharacterized protein</fullName>
    </submittedName>
</protein>
<dbReference type="AlphaFoldDB" id="A0A5E4R252"/>